<dbReference type="PANTHER" id="PTHR43806">
    <property type="entry name" value="PEPTIDASE S8"/>
    <property type="match status" value="1"/>
</dbReference>
<dbReference type="CDD" id="cd07487">
    <property type="entry name" value="Peptidases_S8_1"/>
    <property type="match status" value="1"/>
</dbReference>
<dbReference type="InterPro" id="IPR000209">
    <property type="entry name" value="Peptidase_S8/S53_dom"/>
</dbReference>
<sequence length="536" mass="58560">MENNNDNPKPDDSPRGNEIPIDDKKGRFNFNPKNLDKTTIAIPLLRLIEKENKNRLKKSKKDQLTTEKGIGVTSDSQSEQGYNVIIDLNLRFEGGRQKARERVEELIKTAIESIPQRGNSQINEALSRFNPQYIFAWLPGDIIQLITMLDNEAAGKDKSKKAIYQIWPDFKIEAFMNKSISTVKADAAHYSFSASGNNITWAVMDSGIDKSHRHFILHDNIHSNNSYHLDFTATAGNEDPFKDDFGHGTHVGGIIAGQVIADDKNPIITVTRMRDEKGDIAFIEESISTISGMAPQCKLVSIKVLDKAGAGQVSSLIAAISHIQEINGYGRDIKIHGVNMSLGYNFDPEWFACGQSPLCVEVNRLVKSGVVVVIAAGNTGYGNLQSKFRGSVAAGLSLSINDPGNAELAITVGSTHRDQPHTYGVSYFSSKGPTGDGRLKPDLLAPGEKIISCAAGAKRRVSGATQVFDYIEDSGTSMAAPHVSGVIAAFLSIRREYIGQPEAVKDLFLSTATDLKRDRFFQGHGLVDLMRAIQAV</sequence>
<accession>A0ABW0IEG0</accession>
<evidence type="ECO:0000256" key="6">
    <source>
        <dbReference type="SAM" id="MobiDB-lite"/>
    </source>
</evidence>
<evidence type="ECO:0000313" key="8">
    <source>
        <dbReference type="EMBL" id="MFC5410852.1"/>
    </source>
</evidence>
<dbReference type="InterPro" id="IPR022398">
    <property type="entry name" value="Peptidase_S8_His-AS"/>
</dbReference>
<feature type="region of interest" description="Disordered" evidence="6">
    <location>
        <begin position="1"/>
        <end position="27"/>
    </location>
</feature>
<feature type="domain" description="Peptidase S8/S53" evidence="7">
    <location>
        <begin position="196"/>
        <end position="525"/>
    </location>
</feature>
<dbReference type="SUPFAM" id="SSF52743">
    <property type="entry name" value="Subtilisin-like"/>
    <property type="match status" value="1"/>
</dbReference>
<dbReference type="GO" id="GO:0016787">
    <property type="term" value="F:hydrolase activity"/>
    <property type="evidence" value="ECO:0007669"/>
    <property type="project" value="UniProtKB-KW"/>
</dbReference>
<feature type="active site" description="Charge relay system" evidence="5">
    <location>
        <position position="247"/>
    </location>
</feature>
<protein>
    <submittedName>
        <fullName evidence="8">S8 family peptidase</fullName>
        <ecNumber evidence="8">3.4.-.-</ecNumber>
    </submittedName>
</protein>
<dbReference type="InterPro" id="IPR015500">
    <property type="entry name" value="Peptidase_S8_subtilisin-rel"/>
</dbReference>
<keyword evidence="4 5" id="KW-0720">Serine protease</keyword>
<dbReference type="PROSITE" id="PS00137">
    <property type="entry name" value="SUBTILASE_HIS"/>
    <property type="match status" value="1"/>
</dbReference>
<comment type="caution">
    <text evidence="8">The sequence shown here is derived from an EMBL/GenBank/DDBJ whole genome shotgun (WGS) entry which is preliminary data.</text>
</comment>
<dbReference type="RefSeq" id="WP_379846972.1">
    <property type="nucleotide sequence ID" value="NZ_JBHSMA010000004.1"/>
</dbReference>
<evidence type="ECO:0000256" key="4">
    <source>
        <dbReference type="ARBA" id="ARBA00022825"/>
    </source>
</evidence>
<gene>
    <name evidence="8" type="ORF">ACFPMF_16140</name>
</gene>
<organism evidence="8 9">
    <name type="scientific">Larkinella bovis</name>
    <dbReference type="NCBI Taxonomy" id="683041"/>
    <lineage>
        <taxon>Bacteria</taxon>
        <taxon>Pseudomonadati</taxon>
        <taxon>Bacteroidota</taxon>
        <taxon>Cytophagia</taxon>
        <taxon>Cytophagales</taxon>
        <taxon>Spirosomataceae</taxon>
        <taxon>Larkinella</taxon>
    </lineage>
</organism>
<name>A0ABW0IEG0_9BACT</name>
<proteinExistence type="inferred from homology"/>
<keyword evidence="9" id="KW-1185">Reference proteome</keyword>
<dbReference type="InterPro" id="IPR023828">
    <property type="entry name" value="Peptidase_S8_Ser-AS"/>
</dbReference>
<reference evidence="9" key="1">
    <citation type="journal article" date="2019" name="Int. J. Syst. Evol. Microbiol.">
        <title>The Global Catalogue of Microorganisms (GCM) 10K type strain sequencing project: providing services to taxonomists for standard genome sequencing and annotation.</title>
        <authorList>
            <consortium name="The Broad Institute Genomics Platform"/>
            <consortium name="The Broad Institute Genome Sequencing Center for Infectious Disease"/>
            <person name="Wu L."/>
            <person name="Ma J."/>
        </authorList>
    </citation>
    <scope>NUCLEOTIDE SEQUENCE [LARGE SCALE GENOMIC DNA]</scope>
    <source>
        <strain evidence="9">CCUG 55250</strain>
    </source>
</reference>
<evidence type="ECO:0000256" key="1">
    <source>
        <dbReference type="ARBA" id="ARBA00011073"/>
    </source>
</evidence>
<dbReference type="PRINTS" id="PR00723">
    <property type="entry name" value="SUBTILISIN"/>
</dbReference>
<evidence type="ECO:0000256" key="3">
    <source>
        <dbReference type="ARBA" id="ARBA00022801"/>
    </source>
</evidence>
<feature type="active site" description="Charge relay system" evidence="5">
    <location>
        <position position="205"/>
    </location>
</feature>
<evidence type="ECO:0000259" key="7">
    <source>
        <dbReference type="Pfam" id="PF00082"/>
    </source>
</evidence>
<evidence type="ECO:0000256" key="5">
    <source>
        <dbReference type="PROSITE-ProRule" id="PRU01240"/>
    </source>
</evidence>
<evidence type="ECO:0000313" key="9">
    <source>
        <dbReference type="Proteomes" id="UP001596106"/>
    </source>
</evidence>
<dbReference type="Gene3D" id="3.40.50.200">
    <property type="entry name" value="Peptidase S8/S53 domain"/>
    <property type="match status" value="1"/>
</dbReference>
<feature type="active site" description="Charge relay system" evidence="5">
    <location>
        <position position="477"/>
    </location>
</feature>
<feature type="compositionally biased region" description="Basic and acidic residues" evidence="6">
    <location>
        <begin position="8"/>
        <end position="26"/>
    </location>
</feature>
<dbReference type="InterPro" id="IPR050131">
    <property type="entry name" value="Peptidase_S8_subtilisin-like"/>
</dbReference>
<dbReference type="PROSITE" id="PS51892">
    <property type="entry name" value="SUBTILASE"/>
    <property type="match status" value="1"/>
</dbReference>
<keyword evidence="3 5" id="KW-0378">Hydrolase</keyword>
<dbReference type="EMBL" id="JBHSMA010000004">
    <property type="protein sequence ID" value="MFC5410852.1"/>
    <property type="molecule type" value="Genomic_DNA"/>
</dbReference>
<comment type="similarity">
    <text evidence="1 5">Belongs to the peptidase S8 family.</text>
</comment>
<dbReference type="InterPro" id="IPR036852">
    <property type="entry name" value="Peptidase_S8/S53_dom_sf"/>
</dbReference>
<dbReference type="EC" id="3.4.-.-" evidence="8"/>
<dbReference type="PROSITE" id="PS00138">
    <property type="entry name" value="SUBTILASE_SER"/>
    <property type="match status" value="1"/>
</dbReference>
<keyword evidence="2 5" id="KW-0645">Protease</keyword>
<dbReference type="Proteomes" id="UP001596106">
    <property type="component" value="Unassembled WGS sequence"/>
</dbReference>
<dbReference type="Pfam" id="PF00082">
    <property type="entry name" value="Peptidase_S8"/>
    <property type="match status" value="1"/>
</dbReference>
<evidence type="ECO:0000256" key="2">
    <source>
        <dbReference type="ARBA" id="ARBA00022670"/>
    </source>
</evidence>
<dbReference type="PANTHER" id="PTHR43806:SF11">
    <property type="entry name" value="CEREVISIN-RELATED"/>
    <property type="match status" value="1"/>
</dbReference>